<name>A0A543DX24_9PSEU</name>
<organism evidence="2 3">
    <name type="scientific">Pseudonocardia kunmingensis</name>
    <dbReference type="NCBI Taxonomy" id="630975"/>
    <lineage>
        <taxon>Bacteria</taxon>
        <taxon>Bacillati</taxon>
        <taxon>Actinomycetota</taxon>
        <taxon>Actinomycetes</taxon>
        <taxon>Pseudonocardiales</taxon>
        <taxon>Pseudonocardiaceae</taxon>
        <taxon>Pseudonocardia</taxon>
    </lineage>
</organism>
<evidence type="ECO:0000313" key="3">
    <source>
        <dbReference type="Proteomes" id="UP000315677"/>
    </source>
</evidence>
<dbReference type="EMBL" id="VFPA01000001">
    <property type="protein sequence ID" value="TQM13887.1"/>
    <property type="molecule type" value="Genomic_DNA"/>
</dbReference>
<protein>
    <submittedName>
        <fullName evidence="2">Uncharacterized protein</fullName>
    </submittedName>
</protein>
<proteinExistence type="predicted"/>
<accession>A0A543DX24</accession>
<dbReference type="Proteomes" id="UP000315677">
    <property type="component" value="Unassembled WGS sequence"/>
</dbReference>
<evidence type="ECO:0000313" key="2">
    <source>
        <dbReference type="EMBL" id="TQM13887.1"/>
    </source>
</evidence>
<keyword evidence="3" id="KW-1185">Reference proteome</keyword>
<feature type="region of interest" description="Disordered" evidence="1">
    <location>
        <begin position="1"/>
        <end position="20"/>
    </location>
</feature>
<comment type="caution">
    <text evidence="2">The sequence shown here is derived from an EMBL/GenBank/DDBJ whole genome shotgun (WGS) entry which is preliminary data.</text>
</comment>
<reference evidence="2 3" key="1">
    <citation type="submission" date="2019-06" db="EMBL/GenBank/DDBJ databases">
        <title>Sequencing the genomes of 1000 actinobacteria strains.</title>
        <authorList>
            <person name="Klenk H.-P."/>
        </authorList>
    </citation>
    <scope>NUCLEOTIDE SEQUENCE [LARGE SCALE GENOMIC DNA]</scope>
    <source>
        <strain evidence="2 3">DSM 45301</strain>
    </source>
</reference>
<dbReference type="AlphaFoldDB" id="A0A543DX24"/>
<sequence length="102" mass="11227">MNTFSSDTRDDPRAGTRVPVTRNEREFIRLADALGEWPTLVARLLRGHGEVGVCSGCTMPGGRNTITAPCPVRYLALLAQTRLERVRWREAMLPAVGEAPPP</sequence>
<gene>
    <name evidence="2" type="ORF">FB558_0642</name>
</gene>
<evidence type="ECO:0000256" key="1">
    <source>
        <dbReference type="SAM" id="MobiDB-lite"/>
    </source>
</evidence>